<dbReference type="Proteomes" id="UP000036851">
    <property type="component" value="Unassembled WGS sequence"/>
</dbReference>
<dbReference type="AlphaFoldDB" id="A0A0L7TGG0"/>
<dbReference type="OrthoDB" id="9972922at2"/>
<dbReference type="PATRIC" id="fig|1560201.3.peg.1090"/>
<gene>
    <name evidence="2" type="ORF">NG42_05065</name>
    <name evidence="3" type="ORF">NG43_04440</name>
</gene>
<dbReference type="STRING" id="1560201.NG42_05065"/>
<feature type="domain" description="Carrier" evidence="1">
    <location>
        <begin position="17"/>
        <end position="92"/>
    </location>
</feature>
<evidence type="ECO:0000313" key="2">
    <source>
        <dbReference type="EMBL" id="KOC91610.1"/>
    </source>
</evidence>
<dbReference type="RefSeq" id="WP_052898173.1">
    <property type="nucleotide sequence ID" value="NZ_JRXE01000005.1"/>
</dbReference>
<proteinExistence type="predicted"/>
<organism evidence="3 4">
    <name type="scientific">Winslowiella iniecta</name>
    <dbReference type="NCBI Taxonomy" id="1560201"/>
    <lineage>
        <taxon>Bacteria</taxon>
        <taxon>Pseudomonadati</taxon>
        <taxon>Pseudomonadota</taxon>
        <taxon>Gammaproteobacteria</taxon>
        <taxon>Enterobacterales</taxon>
        <taxon>Erwiniaceae</taxon>
        <taxon>Winslowiella</taxon>
    </lineage>
</organism>
<protein>
    <recommendedName>
        <fullName evidence="1">Carrier domain-containing protein</fullName>
    </recommendedName>
</protein>
<dbReference type="EMBL" id="JRXE01000005">
    <property type="protein sequence ID" value="KOC91610.1"/>
    <property type="molecule type" value="Genomic_DNA"/>
</dbReference>
<dbReference type="Proteomes" id="UP000037088">
    <property type="component" value="Unassembled WGS sequence"/>
</dbReference>
<sequence length="97" mass="10840">MVSIEGFSGDKDAEITMTRREHIKQIIARCSDLDSQLITDSSLLAMDLYIDSLMLTDIVYETEDAFNIAISESEMAIIEEVADFYQLVEKKLAGVDG</sequence>
<dbReference type="EMBL" id="JRXF01000005">
    <property type="protein sequence ID" value="KOC94439.1"/>
    <property type="molecule type" value="Genomic_DNA"/>
</dbReference>
<dbReference type="SUPFAM" id="SSF47336">
    <property type="entry name" value="ACP-like"/>
    <property type="match status" value="1"/>
</dbReference>
<evidence type="ECO:0000313" key="4">
    <source>
        <dbReference type="Proteomes" id="UP000036851"/>
    </source>
</evidence>
<evidence type="ECO:0000313" key="3">
    <source>
        <dbReference type="EMBL" id="KOC94439.1"/>
    </source>
</evidence>
<accession>A0A0L7TGG0</accession>
<name>A0A0L7TGG0_9GAMM</name>
<dbReference type="Gene3D" id="1.10.1200.10">
    <property type="entry name" value="ACP-like"/>
    <property type="match status" value="1"/>
</dbReference>
<evidence type="ECO:0000313" key="5">
    <source>
        <dbReference type="Proteomes" id="UP000037088"/>
    </source>
</evidence>
<comment type="caution">
    <text evidence="3">The sequence shown here is derived from an EMBL/GenBank/DDBJ whole genome shotgun (WGS) entry which is preliminary data.</text>
</comment>
<dbReference type="InterPro" id="IPR036736">
    <property type="entry name" value="ACP-like_sf"/>
</dbReference>
<evidence type="ECO:0000259" key="1">
    <source>
        <dbReference type="PROSITE" id="PS50075"/>
    </source>
</evidence>
<dbReference type="PROSITE" id="PS50075">
    <property type="entry name" value="CARRIER"/>
    <property type="match status" value="1"/>
</dbReference>
<dbReference type="Pfam" id="PF00550">
    <property type="entry name" value="PP-binding"/>
    <property type="match status" value="1"/>
</dbReference>
<dbReference type="InterPro" id="IPR009081">
    <property type="entry name" value="PP-bd_ACP"/>
</dbReference>
<reference evidence="4 5" key="1">
    <citation type="journal article" date="2015" name="Int. J. Syst. Evol. Microbiol.">
        <title>Erwinia iniecta sp. nov., isolated from Russian wheat aphids (Diuraphis noxia).</title>
        <authorList>
            <person name="Campillo T."/>
            <person name="Luna E."/>
            <person name="Portier P."/>
            <person name="Fischer-Le Saux M."/>
            <person name="Lapitan N."/>
            <person name="Tisserat N.A."/>
            <person name="Leach J.E."/>
        </authorList>
    </citation>
    <scope>NUCLEOTIDE SEQUENCE [LARGE SCALE GENOMIC DNA]</scope>
    <source>
        <strain evidence="2 5">B120</strain>
        <strain evidence="3 4">B149</strain>
    </source>
</reference>
<keyword evidence="5" id="KW-1185">Reference proteome</keyword>